<evidence type="ECO:0000259" key="4">
    <source>
        <dbReference type="Pfam" id="PF01048"/>
    </source>
</evidence>
<evidence type="ECO:0000256" key="3">
    <source>
        <dbReference type="ARBA" id="ARBA00048447"/>
    </source>
</evidence>
<sequence>MSILFSHTKKSALPAYITAEEYIRHTACGLTLPKRAVLCPMTPLVTKHLSGLAGVKKYWCLADIYTYKGTCYVTNFGTGSSAVASVVEVLAALGVKEILFVGLGGSLQEEVLAGDIVLCQESVCADGVCTYYTSQETAKADKTLLTDWQKRLKAQKISFHLGKNWTAPAFFRETKAEVKHYQKKQVLTVDMEISAVYSVCKKRKVKAAAALVVSDELFSPKWNPQLKNRQVFDSLKQLLNI</sequence>
<dbReference type="GO" id="GO:0004850">
    <property type="term" value="F:uridine phosphorylase activity"/>
    <property type="evidence" value="ECO:0007669"/>
    <property type="project" value="UniProtKB-EC"/>
</dbReference>
<name>A0A928DRN3_9BACT</name>
<dbReference type="EC" id="2.4.2.3" evidence="1"/>
<evidence type="ECO:0000256" key="1">
    <source>
        <dbReference type="ARBA" id="ARBA00011888"/>
    </source>
</evidence>
<protein>
    <recommendedName>
        <fullName evidence="2">Uridine phosphorylase</fullName>
        <ecNumber evidence="1">2.4.2.3</ecNumber>
    </recommendedName>
</protein>
<gene>
    <name evidence="5" type="ORF">E7027_02225</name>
</gene>
<proteinExistence type="predicted"/>
<feature type="domain" description="Nucleoside phosphorylase" evidence="4">
    <location>
        <begin position="72"/>
        <end position="218"/>
    </location>
</feature>
<dbReference type="Gene3D" id="3.40.50.1580">
    <property type="entry name" value="Nucleoside phosphorylase domain"/>
    <property type="match status" value="1"/>
</dbReference>
<evidence type="ECO:0000313" key="5">
    <source>
        <dbReference type="EMBL" id="MBE6420949.1"/>
    </source>
</evidence>
<dbReference type="AlphaFoldDB" id="A0A928DRN3"/>
<accession>A0A928DRN3</accession>
<evidence type="ECO:0000313" key="6">
    <source>
        <dbReference type="Proteomes" id="UP000725649"/>
    </source>
</evidence>
<dbReference type="Pfam" id="PF01048">
    <property type="entry name" value="PNP_UDP_1"/>
    <property type="match status" value="1"/>
</dbReference>
<comment type="caution">
    <text evidence="5">The sequence shown here is derived from an EMBL/GenBank/DDBJ whole genome shotgun (WGS) entry which is preliminary data.</text>
</comment>
<dbReference type="EMBL" id="SUVG01000002">
    <property type="protein sequence ID" value="MBE6420949.1"/>
    <property type="molecule type" value="Genomic_DNA"/>
</dbReference>
<dbReference type="PANTHER" id="PTHR43691">
    <property type="entry name" value="URIDINE PHOSPHORYLASE"/>
    <property type="match status" value="1"/>
</dbReference>
<reference evidence="5" key="1">
    <citation type="submission" date="2019-04" db="EMBL/GenBank/DDBJ databases">
        <title>Evolution of Biomass-Degrading Anaerobic Consortia Revealed by Metagenomics.</title>
        <authorList>
            <person name="Peng X."/>
        </authorList>
    </citation>
    <scope>NUCLEOTIDE SEQUENCE</scope>
    <source>
        <strain evidence="5">SIG66</strain>
    </source>
</reference>
<comment type="catalytic activity">
    <reaction evidence="3">
        <text>uridine + phosphate = alpha-D-ribose 1-phosphate + uracil</text>
        <dbReference type="Rhea" id="RHEA:24388"/>
        <dbReference type="ChEBI" id="CHEBI:16704"/>
        <dbReference type="ChEBI" id="CHEBI:17568"/>
        <dbReference type="ChEBI" id="CHEBI:43474"/>
        <dbReference type="ChEBI" id="CHEBI:57720"/>
        <dbReference type="EC" id="2.4.2.3"/>
    </reaction>
</comment>
<organism evidence="5 6">
    <name type="scientific">Candidatus Avelusimicrobium gallicola</name>
    <dbReference type="NCBI Taxonomy" id="2562704"/>
    <lineage>
        <taxon>Bacteria</taxon>
        <taxon>Pseudomonadati</taxon>
        <taxon>Elusimicrobiota</taxon>
        <taxon>Elusimicrobia</taxon>
        <taxon>Elusimicrobiales</taxon>
        <taxon>Elusimicrobiaceae</taxon>
        <taxon>Candidatus Avelusimicrobium</taxon>
    </lineage>
</organism>
<dbReference type="SUPFAM" id="SSF53167">
    <property type="entry name" value="Purine and uridine phosphorylases"/>
    <property type="match status" value="1"/>
</dbReference>
<dbReference type="Proteomes" id="UP000725649">
    <property type="component" value="Unassembled WGS sequence"/>
</dbReference>
<dbReference type="GO" id="GO:0009116">
    <property type="term" value="P:nucleoside metabolic process"/>
    <property type="evidence" value="ECO:0007669"/>
    <property type="project" value="InterPro"/>
</dbReference>
<dbReference type="InterPro" id="IPR000845">
    <property type="entry name" value="Nucleoside_phosphorylase_d"/>
</dbReference>
<dbReference type="GO" id="GO:0005829">
    <property type="term" value="C:cytosol"/>
    <property type="evidence" value="ECO:0007669"/>
    <property type="project" value="TreeGrafter"/>
</dbReference>
<evidence type="ECO:0000256" key="2">
    <source>
        <dbReference type="ARBA" id="ARBA00021980"/>
    </source>
</evidence>
<dbReference type="InterPro" id="IPR035994">
    <property type="entry name" value="Nucleoside_phosphorylase_sf"/>
</dbReference>
<dbReference type="PANTHER" id="PTHR43691:SF11">
    <property type="entry name" value="FI09636P-RELATED"/>
    <property type="match status" value="1"/>
</dbReference>